<organism evidence="2">
    <name type="scientific">marine sediment metagenome</name>
    <dbReference type="NCBI Taxonomy" id="412755"/>
    <lineage>
        <taxon>unclassified sequences</taxon>
        <taxon>metagenomes</taxon>
        <taxon>ecological metagenomes</taxon>
    </lineage>
</organism>
<proteinExistence type="predicted"/>
<keyword evidence="1" id="KW-0472">Membrane</keyword>
<keyword evidence="1" id="KW-0812">Transmembrane</keyword>
<gene>
    <name evidence="2" type="ORF">LCGC14_0163910</name>
</gene>
<keyword evidence="1" id="KW-1133">Transmembrane helix</keyword>
<reference evidence="2" key="1">
    <citation type="journal article" date="2015" name="Nature">
        <title>Complex archaea that bridge the gap between prokaryotes and eukaryotes.</title>
        <authorList>
            <person name="Spang A."/>
            <person name="Saw J.H."/>
            <person name="Jorgensen S.L."/>
            <person name="Zaremba-Niedzwiedzka K."/>
            <person name="Martijn J."/>
            <person name="Lind A.E."/>
            <person name="van Eijk R."/>
            <person name="Schleper C."/>
            <person name="Guy L."/>
            <person name="Ettema T.J."/>
        </authorList>
    </citation>
    <scope>NUCLEOTIDE SEQUENCE</scope>
</reference>
<feature type="transmembrane region" description="Helical" evidence="1">
    <location>
        <begin position="12"/>
        <end position="32"/>
    </location>
</feature>
<accession>A0A0F9VAE2</accession>
<evidence type="ECO:0000256" key="1">
    <source>
        <dbReference type="SAM" id="Phobius"/>
    </source>
</evidence>
<name>A0A0F9VAE2_9ZZZZ</name>
<sequence>MAKPDSLWDWSWFCMVIVCAFVAFLIGIGVGYRVGVREGIKRFAEPHVRITDDDGARYYPLSMMRMDEKAREALLKRWRESQAEDEGEE</sequence>
<dbReference type="EMBL" id="LAZR01000062">
    <property type="protein sequence ID" value="KKN96747.1"/>
    <property type="molecule type" value="Genomic_DNA"/>
</dbReference>
<comment type="caution">
    <text evidence="2">The sequence shown here is derived from an EMBL/GenBank/DDBJ whole genome shotgun (WGS) entry which is preliminary data.</text>
</comment>
<evidence type="ECO:0000313" key="2">
    <source>
        <dbReference type="EMBL" id="KKN96747.1"/>
    </source>
</evidence>
<dbReference type="AlphaFoldDB" id="A0A0F9VAE2"/>
<protein>
    <submittedName>
        <fullName evidence="2">Uncharacterized protein</fullName>
    </submittedName>
</protein>